<dbReference type="RefSeq" id="WP_208019406.1">
    <property type="nucleotide sequence ID" value="NZ_JAGDQJ010000043.1"/>
</dbReference>
<reference evidence="1 2" key="1">
    <citation type="submission" date="2021-03" db="EMBL/GenBank/DDBJ databases">
        <title>Identification of novel Bacillus strains.</title>
        <authorList>
            <person name="Xiao Z."/>
            <person name="Li Y."/>
            <person name="Shen J."/>
        </authorList>
    </citation>
    <scope>NUCLEOTIDE SEQUENCE [LARGE SCALE GENOMIC DNA]</scope>
    <source>
        <strain evidence="1 2">SY8</strain>
    </source>
</reference>
<dbReference type="Proteomes" id="UP000677611">
    <property type="component" value="Unassembled WGS sequence"/>
</dbReference>
<accession>A0ABS3P599</accession>
<dbReference type="Gene3D" id="1.20.120.450">
    <property type="entry name" value="dinb family like domain"/>
    <property type="match status" value="1"/>
</dbReference>
<keyword evidence="2" id="KW-1185">Reference proteome</keyword>
<evidence type="ECO:0000313" key="2">
    <source>
        <dbReference type="Proteomes" id="UP000677611"/>
    </source>
</evidence>
<gene>
    <name evidence="1" type="ORF">J4P90_24810</name>
</gene>
<protein>
    <submittedName>
        <fullName evidence="1">DUF1572 family protein</fullName>
    </submittedName>
</protein>
<sequence>MNNNENLKLFVKISQQRMYSHYLPKLINSVQELNSKQLWSKEIPNINAVGGIVLHICEHVRRNFIRFSNQNHAGFSKGIEDYFPDSNLSVQELVQIVKETFNEFNDTMTSLFNNLPDQIDMHSLYHLVEHTGYHLGQVVDRSKRITNKSYSFCQNGLNEKNLKLIIEEER</sequence>
<dbReference type="SUPFAM" id="SSF109854">
    <property type="entry name" value="DinB/YfiT-like putative metalloenzymes"/>
    <property type="match status" value="1"/>
</dbReference>
<name>A0ABS3P599_9BACI</name>
<evidence type="ECO:0000313" key="1">
    <source>
        <dbReference type="EMBL" id="MBO1628361.1"/>
    </source>
</evidence>
<organism evidence="1 2">
    <name type="scientific">Bacillus arachidis</name>
    <dbReference type="NCBI Taxonomy" id="2819290"/>
    <lineage>
        <taxon>Bacteria</taxon>
        <taxon>Bacillati</taxon>
        <taxon>Bacillota</taxon>
        <taxon>Bacilli</taxon>
        <taxon>Bacillales</taxon>
        <taxon>Bacillaceae</taxon>
        <taxon>Bacillus</taxon>
    </lineage>
</organism>
<dbReference type="EMBL" id="JAGDQJ010000043">
    <property type="protein sequence ID" value="MBO1628361.1"/>
    <property type="molecule type" value="Genomic_DNA"/>
</dbReference>
<proteinExistence type="predicted"/>
<dbReference type="InterPro" id="IPR034660">
    <property type="entry name" value="DinB/YfiT-like"/>
</dbReference>
<comment type="caution">
    <text evidence="1">The sequence shown here is derived from an EMBL/GenBank/DDBJ whole genome shotgun (WGS) entry which is preliminary data.</text>
</comment>